<organism evidence="2 3">
    <name type="scientific">Tepidimonas sediminis</name>
    <dbReference type="NCBI Taxonomy" id="2588941"/>
    <lineage>
        <taxon>Bacteria</taxon>
        <taxon>Pseudomonadati</taxon>
        <taxon>Pseudomonadota</taxon>
        <taxon>Betaproteobacteria</taxon>
        <taxon>Burkholderiales</taxon>
        <taxon>Tepidimonas</taxon>
    </lineage>
</organism>
<reference evidence="2 3" key="1">
    <citation type="submission" date="2019-07" db="EMBL/GenBank/DDBJ databases">
        <title>Tepidimonas sediminis YIM 72259 draft genome.</title>
        <authorList>
            <person name="Da Costa M.S."/>
            <person name="Froufe H.J.C."/>
            <person name="Egas C."/>
            <person name="Albuquerque L."/>
        </authorList>
    </citation>
    <scope>NUCLEOTIDE SEQUENCE [LARGE SCALE GENOMIC DNA]</scope>
    <source>
        <strain evidence="2 3">YIM 72259</strain>
    </source>
</reference>
<proteinExistence type="predicted"/>
<feature type="signal peptide" evidence="1">
    <location>
        <begin position="1"/>
        <end position="27"/>
    </location>
</feature>
<name>A0A554WN73_9BURK</name>
<keyword evidence="1" id="KW-0732">Signal</keyword>
<sequence>MPSSSLRRRAARCLRGGSLLAALLVQAAVAQTVHCHVGWAGATRVLAVPPSAADEVPAPLLEGASLIVEVVNRLPPAPGAGVTVRTLGRWQGQPYLLHEAHYLPSAPAVGPHGFTGLQTVREPTRGHLLTYWCEHAPAVAAR</sequence>
<dbReference type="AlphaFoldDB" id="A0A554WN73"/>
<evidence type="ECO:0000256" key="1">
    <source>
        <dbReference type="SAM" id="SignalP"/>
    </source>
</evidence>
<evidence type="ECO:0000313" key="2">
    <source>
        <dbReference type="EMBL" id="TSE25024.1"/>
    </source>
</evidence>
<protein>
    <submittedName>
        <fullName evidence="2">Uncharacterized protein</fullName>
    </submittedName>
</protein>
<keyword evidence="3" id="KW-1185">Reference proteome</keyword>
<evidence type="ECO:0000313" key="3">
    <source>
        <dbReference type="Proteomes" id="UP000320225"/>
    </source>
</evidence>
<dbReference type="OrthoDB" id="6057907at2"/>
<dbReference type="RefSeq" id="WP_143895438.1">
    <property type="nucleotide sequence ID" value="NZ_VJND01000009.1"/>
</dbReference>
<comment type="caution">
    <text evidence="2">The sequence shown here is derived from an EMBL/GenBank/DDBJ whole genome shotgun (WGS) entry which is preliminary data.</text>
</comment>
<gene>
    <name evidence="2" type="ORF">Tsedi_01593</name>
</gene>
<feature type="chain" id="PRO_5022143106" evidence="1">
    <location>
        <begin position="28"/>
        <end position="142"/>
    </location>
</feature>
<accession>A0A554WN73</accession>
<dbReference type="Proteomes" id="UP000320225">
    <property type="component" value="Unassembled WGS sequence"/>
</dbReference>
<dbReference type="EMBL" id="VJND01000009">
    <property type="protein sequence ID" value="TSE25024.1"/>
    <property type="molecule type" value="Genomic_DNA"/>
</dbReference>